<dbReference type="SUPFAM" id="SSF88946">
    <property type="entry name" value="Sigma2 domain of RNA polymerase sigma factors"/>
    <property type="match status" value="1"/>
</dbReference>
<protein>
    <recommendedName>
        <fullName evidence="6">RNA polymerase sigma factor 70 region 4 type 2 domain-containing protein</fullName>
    </recommendedName>
</protein>
<organism evidence="7 8">
    <name type="scientific">Butyricicoccus pullicaecorum</name>
    <dbReference type="NCBI Taxonomy" id="501571"/>
    <lineage>
        <taxon>Bacteria</taxon>
        <taxon>Bacillati</taxon>
        <taxon>Bacillota</taxon>
        <taxon>Clostridia</taxon>
        <taxon>Eubacteriales</taxon>
        <taxon>Butyricicoccaceae</taxon>
        <taxon>Butyricicoccus</taxon>
    </lineage>
</organism>
<sequence>MIISAETKIHGRGICVRTDDERLIETLFRQYFKKLTLLVYVKVKKWDVSEEIVQDTFHEALIHIDVLRAHPNQAGWLVNTTKYKILEYERRRKQMLQRFLEIGDIADLAAPKDEIEQVIDRTDHTVENLLETALKPEERYLLKRFVFDQVTHREIAEELHISVSASQKRLERIRKKLQGHYKE</sequence>
<dbReference type="NCBIfam" id="TIGR02937">
    <property type="entry name" value="sigma70-ECF"/>
    <property type="match status" value="1"/>
</dbReference>
<reference evidence="8" key="1">
    <citation type="submission" date="2017-04" db="EMBL/GenBank/DDBJ databases">
        <title>Function of individual gut microbiota members based on whole genome sequencing of pure cultures obtained from chicken caecum.</title>
        <authorList>
            <person name="Medvecky M."/>
            <person name="Cejkova D."/>
            <person name="Polansky O."/>
            <person name="Karasova D."/>
            <person name="Kubasova T."/>
            <person name="Cizek A."/>
            <person name="Rychlik I."/>
        </authorList>
    </citation>
    <scope>NUCLEOTIDE SEQUENCE [LARGE SCALE GENOMIC DNA]</scope>
    <source>
        <strain evidence="8">An179</strain>
    </source>
</reference>
<keyword evidence="5" id="KW-0804">Transcription</keyword>
<evidence type="ECO:0000256" key="3">
    <source>
        <dbReference type="ARBA" id="ARBA00023082"/>
    </source>
</evidence>
<dbReference type="InterPro" id="IPR013249">
    <property type="entry name" value="RNA_pol_sigma70_r4_t2"/>
</dbReference>
<gene>
    <name evidence="7" type="ORF">B5F15_05820</name>
</gene>
<feature type="domain" description="RNA polymerase sigma factor 70 region 4 type 2" evidence="6">
    <location>
        <begin position="133"/>
        <end position="177"/>
    </location>
</feature>
<keyword evidence="4" id="KW-0238">DNA-binding</keyword>
<dbReference type="EMBL" id="NFKL01000007">
    <property type="protein sequence ID" value="OUP58985.1"/>
    <property type="molecule type" value="Genomic_DNA"/>
</dbReference>
<dbReference type="InterPro" id="IPR014284">
    <property type="entry name" value="RNA_pol_sigma-70_dom"/>
</dbReference>
<name>A0A1Y4LQP4_9FIRM</name>
<dbReference type="PANTHER" id="PTHR43133:SF8">
    <property type="entry name" value="RNA POLYMERASE SIGMA FACTOR HI_1459-RELATED"/>
    <property type="match status" value="1"/>
</dbReference>
<proteinExistence type="inferred from homology"/>
<dbReference type="InterPro" id="IPR036388">
    <property type="entry name" value="WH-like_DNA-bd_sf"/>
</dbReference>
<keyword evidence="3" id="KW-0731">Sigma factor</keyword>
<dbReference type="InterPro" id="IPR013325">
    <property type="entry name" value="RNA_pol_sigma_r2"/>
</dbReference>
<evidence type="ECO:0000256" key="5">
    <source>
        <dbReference type="ARBA" id="ARBA00023163"/>
    </source>
</evidence>
<dbReference type="Gene3D" id="1.10.1740.10">
    <property type="match status" value="1"/>
</dbReference>
<evidence type="ECO:0000313" key="7">
    <source>
        <dbReference type="EMBL" id="OUP58985.1"/>
    </source>
</evidence>
<comment type="caution">
    <text evidence="7">The sequence shown here is derived from an EMBL/GenBank/DDBJ whole genome shotgun (WGS) entry which is preliminary data.</text>
</comment>
<evidence type="ECO:0000256" key="2">
    <source>
        <dbReference type="ARBA" id="ARBA00023015"/>
    </source>
</evidence>
<evidence type="ECO:0000313" key="8">
    <source>
        <dbReference type="Proteomes" id="UP000195326"/>
    </source>
</evidence>
<dbReference type="Gene3D" id="1.10.10.10">
    <property type="entry name" value="Winged helix-like DNA-binding domain superfamily/Winged helix DNA-binding domain"/>
    <property type="match status" value="1"/>
</dbReference>
<dbReference type="SUPFAM" id="SSF88659">
    <property type="entry name" value="Sigma3 and sigma4 domains of RNA polymerase sigma factors"/>
    <property type="match status" value="1"/>
</dbReference>
<dbReference type="GO" id="GO:0016987">
    <property type="term" value="F:sigma factor activity"/>
    <property type="evidence" value="ECO:0007669"/>
    <property type="project" value="UniProtKB-KW"/>
</dbReference>
<dbReference type="Proteomes" id="UP000195326">
    <property type="component" value="Unassembled WGS sequence"/>
</dbReference>
<comment type="similarity">
    <text evidence="1">Belongs to the sigma-70 factor family. ECF subfamily.</text>
</comment>
<dbReference type="InterPro" id="IPR013324">
    <property type="entry name" value="RNA_pol_sigma_r3/r4-like"/>
</dbReference>
<dbReference type="GO" id="GO:0006352">
    <property type="term" value="P:DNA-templated transcription initiation"/>
    <property type="evidence" value="ECO:0007669"/>
    <property type="project" value="InterPro"/>
</dbReference>
<accession>A0A1Y4LQP4</accession>
<keyword evidence="2" id="KW-0805">Transcription regulation</keyword>
<dbReference type="PANTHER" id="PTHR43133">
    <property type="entry name" value="RNA POLYMERASE ECF-TYPE SIGMA FACTO"/>
    <property type="match status" value="1"/>
</dbReference>
<dbReference type="GO" id="GO:0003677">
    <property type="term" value="F:DNA binding"/>
    <property type="evidence" value="ECO:0007669"/>
    <property type="project" value="UniProtKB-KW"/>
</dbReference>
<evidence type="ECO:0000256" key="1">
    <source>
        <dbReference type="ARBA" id="ARBA00010641"/>
    </source>
</evidence>
<evidence type="ECO:0000259" key="6">
    <source>
        <dbReference type="Pfam" id="PF08281"/>
    </source>
</evidence>
<dbReference type="InterPro" id="IPR039425">
    <property type="entry name" value="RNA_pol_sigma-70-like"/>
</dbReference>
<dbReference type="AlphaFoldDB" id="A0A1Y4LQP4"/>
<dbReference type="Pfam" id="PF08281">
    <property type="entry name" value="Sigma70_r4_2"/>
    <property type="match status" value="1"/>
</dbReference>
<evidence type="ECO:0000256" key="4">
    <source>
        <dbReference type="ARBA" id="ARBA00023125"/>
    </source>
</evidence>